<dbReference type="RefSeq" id="WP_115516042.1">
    <property type="nucleotide sequence ID" value="NZ_QRGO01000001.1"/>
</dbReference>
<evidence type="ECO:0000313" key="1">
    <source>
        <dbReference type="EMBL" id="RDV04016.1"/>
    </source>
</evidence>
<gene>
    <name evidence="1" type="ORF">DXH78_05095</name>
</gene>
<dbReference type="AlphaFoldDB" id="A0A371B8U4"/>
<reference evidence="2" key="1">
    <citation type="submission" date="2018-08" db="EMBL/GenBank/DDBJ databases">
        <authorList>
            <person name="Kim S.-J."/>
            <person name="Jung G.-Y."/>
        </authorList>
    </citation>
    <scope>NUCLEOTIDE SEQUENCE [LARGE SCALE GENOMIC DNA]</scope>
    <source>
        <strain evidence="2">GY_H</strain>
    </source>
</reference>
<proteinExistence type="predicted"/>
<name>A0A371B8U4_9BRAD</name>
<protein>
    <submittedName>
        <fullName evidence="1">Uncharacterized protein</fullName>
    </submittedName>
</protein>
<keyword evidence="2" id="KW-1185">Reference proteome</keyword>
<dbReference type="EMBL" id="QRGO01000001">
    <property type="protein sequence ID" value="RDV04016.1"/>
    <property type="molecule type" value="Genomic_DNA"/>
</dbReference>
<sequence length="98" mass="11208">MQQFKFHYRMNDSVVSDESGIMLLSLEDAHRYAIRLISKTVNRARTAGNSLDNLHGWFVDVSVGEAEDRKLAVLFPNSRNADFYHTISRLKPVRGVAR</sequence>
<evidence type="ECO:0000313" key="2">
    <source>
        <dbReference type="Proteomes" id="UP000263993"/>
    </source>
</evidence>
<accession>A0A371B8U4</accession>
<dbReference type="Proteomes" id="UP000263993">
    <property type="component" value="Unassembled WGS sequence"/>
</dbReference>
<organism evidence="1 2">
    <name type="scientific">Undibacter mobilis</name>
    <dbReference type="NCBI Taxonomy" id="2292256"/>
    <lineage>
        <taxon>Bacteria</taxon>
        <taxon>Pseudomonadati</taxon>
        <taxon>Pseudomonadota</taxon>
        <taxon>Alphaproteobacteria</taxon>
        <taxon>Hyphomicrobiales</taxon>
        <taxon>Nitrobacteraceae</taxon>
        <taxon>Undibacter</taxon>
    </lineage>
</organism>
<comment type="caution">
    <text evidence="1">The sequence shown here is derived from an EMBL/GenBank/DDBJ whole genome shotgun (WGS) entry which is preliminary data.</text>
</comment>